<feature type="region of interest" description="Disordered" evidence="6">
    <location>
        <begin position="317"/>
        <end position="349"/>
    </location>
</feature>
<feature type="signal peptide" evidence="7">
    <location>
        <begin position="1"/>
        <end position="24"/>
    </location>
</feature>
<dbReference type="GO" id="GO:0007204">
    <property type="term" value="P:positive regulation of cytosolic calcium ion concentration"/>
    <property type="evidence" value="ECO:0007669"/>
    <property type="project" value="TreeGrafter"/>
</dbReference>
<reference evidence="9" key="2">
    <citation type="submission" date="2025-08" db="UniProtKB">
        <authorList>
            <consortium name="Ensembl"/>
        </authorList>
    </citation>
    <scope>IDENTIFICATION</scope>
</reference>
<dbReference type="InterPro" id="IPR027358">
    <property type="entry name" value="Kininogen-type_cystatin_dom"/>
</dbReference>
<dbReference type="Pfam" id="PF00666">
    <property type="entry name" value="Cathelicidins"/>
    <property type="match status" value="1"/>
</dbReference>
<sequence>MAAKKVLSVLAACLSCLFWAGGWAQEEVSLFCDDKSVQEAVDLALVEYNQMLTSGNLYALYQIHEAKQAKNESRTELSMRFTSRETLCPIGGDKQWRDCEYLPSGSKDPKTCESKILVTGGRKELLFVDCLLERVTSSRATCLGCPEDINVKSEDLKVPLSYSLGKANSMHDDLNLFILNTIGSASRQVVAGFRYRLKFDMQRSNCTKKDFSEVTPECHPHEEKMFVHCNSTVDVAPWRHEAPEGHVICVYSRRRPPGWSPLRNMRLVTTPPPLPVKTDRSSEESQEGNATPNPLSFTTTALEKSFNCPSKEWKEFVPVEATPPTNPSLSAPPSISPGDGAFSDLDLLQ</sequence>
<evidence type="ECO:0000256" key="5">
    <source>
        <dbReference type="ARBA" id="ARBA00023180"/>
    </source>
</evidence>
<dbReference type="AlphaFoldDB" id="A0AAY4EFV3"/>
<name>A0AAY4EFV3_9TELE</name>
<dbReference type="Gene3D" id="3.10.450.10">
    <property type="match status" value="2"/>
</dbReference>
<dbReference type="Proteomes" id="UP000694580">
    <property type="component" value="Chromosome 13"/>
</dbReference>
<evidence type="ECO:0000256" key="3">
    <source>
        <dbReference type="ARBA" id="ARBA00022729"/>
    </source>
</evidence>
<keyword evidence="10" id="KW-1185">Reference proteome</keyword>
<dbReference type="CDD" id="cd00042">
    <property type="entry name" value="CY"/>
    <property type="match status" value="2"/>
</dbReference>
<organism evidence="9 10">
    <name type="scientific">Denticeps clupeoides</name>
    <name type="common">denticle herring</name>
    <dbReference type="NCBI Taxonomy" id="299321"/>
    <lineage>
        <taxon>Eukaryota</taxon>
        <taxon>Metazoa</taxon>
        <taxon>Chordata</taxon>
        <taxon>Craniata</taxon>
        <taxon>Vertebrata</taxon>
        <taxon>Euteleostomi</taxon>
        <taxon>Actinopterygii</taxon>
        <taxon>Neopterygii</taxon>
        <taxon>Teleostei</taxon>
        <taxon>Clupei</taxon>
        <taxon>Clupeiformes</taxon>
        <taxon>Denticipitoidei</taxon>
        <taxon>Denticipitidae</taxon>
        <taxon>Denticeps</taxon>
    </lineage>
</organism>
<evidence type="ECO:0000313" key="10">
    <source>
        <dbReference type="Proteomes" id="UP000694580"/>
    </source>
</evidence>
<dbReference type="Pfam" id="PF00031">
    <property type="entry name" value="Cystatin"/>
    <property type="match status" value="1"/>
</dbReference>
<evidence type="ECO:0000256" key="1">
    <source>
        <dbReference type="ARBA" id="ARBA00022690"/>
    </source>
</evidence>
<evidence type="ECO:0000313" key="9">
    <source>
        <dbReference type="Ensembl" id="ENSDCDP00010056353.1"/>
    </source>
</evidence>
<dbReference type="InterPro" id="IPR046350">
    <property type="entry name" value="Cystatin_sf"/>
</dbReference>
<proteinExistence type="predicted"/>
<evidence type="ECO:0000256" key="2">
    <source>
        <dbReference type="ARBA" id="ARBA00022704"/>
    </source>
</evidence>
<feature type="domain" description="Cystatin kininogen-type" evidence="8">
    <location>
        <begin position="151"/>
        <end position="254"/>
    </location>
</feature>
<protein>
    <recommendedName>
        <fullName evidence="8">Cystatin kininogen-type domain-containing protein</fullName>
    </recommendedName>
</protein>
<evidence type="ECO:0000256" key="4">
    <source>
        <dbReference type="ARBA" id="ARBA00023157"/>
    </source>
</evidence>
<reference evidence="9 10" key="1">
    <citation type="submission" date="2020-06" db="EMBL/GenBank/DDBJ databases">
        <authorList>
            <consortium name="Wellcome Sanger Institute Data Sharing"/>
        </authorList>
    </citation>
    <scope>NUCLEOTIDE SEQUENCE [LARGE SCALE GENOMIC DNA]</scope>
</reference>
<feature type="region of interest" description="Disordered" evidence="6">
    <location>
        <begin position="262"/>
        <end position="298"/>
    </location>
</feature>
<dbReference type="InterPro" id="IPR050735">
    <property type="entry name" value="Kininogen_Fetuin_HRG"/>
</dbReference>
<dbReference type="PROSITE" id="PS51647">
    <property type="entry name" value="CYSTATIN_KININOGEN"/>
    <property type="match status" value="1"/>
</dbReference>
<evidence type="ECO:0000259" key="8">
    <source>
        <dbReference type="PROSITE" id="PS51647"/>
    </source>
</evidence>
<feature type="chain" id="PRO_5044288961" description="Cystatin kininogen-type domain-containing protein" evidence="7">
    <location>
        <begin position="25"/>
        <end position="349"/>
    </location>
</feature>
<feature type="compositionally biased region" description="Polar residues" evidence="6">
    <location>
        <begin position="287"/>
        <end position="298"/>
    </location>
</feature>
<dbReference type="SUPFAM" id="SSF54403">
    <property type="entry name" value="Cystatin/monellin"/>
    <property type="match status" value="2"/>
</dbReference>
<keyword evidence="4" id="KW-1015">Disulfide bond</keyword>
<keyword evidence="3 7" id="KW-0732">Signal</keyword>
<keyword evidence="1" id="KW-0646">Protease inhibitor</keyword>
<gene>
    <name evidence="9" type="primary">kng1</name>
</gene>
<dbReference type="FunFam" id="3.10.450.10:FF:000002">
    <property type="entry name" value="Kininogen 1"/>
    <property type="match status" value="1"/>
</dbReference>
<keyword evidence="5" id="KW-0325">Glycoprotein</keyword>
<dbReference type="GO" id="GO:0004869">
    <property type="term" value="F:cysteine-type endopeptidase inhibitor activity"/>
    <property type="evidence" value="ECO:0007669"/>
    <property type="project" value="UniProtKB-KW"/>
</dbReference>
<dbReference type="PANTHER" id="PTHR13814:SF12">
    <property type="entry name" value="KININOGEN-1"/>
    <property type="match status" value="1"/>
</dbReference>
<dbReference type="GeneTree" id="ENSGT00950000182930"/>
<keyword evidence="2" id="KW-0789">Thiol protease inhibitor</keyword>
<dbReference type="SMART" id="SM00043">
    <property type="entry name" value="CY"/>
    <property type="match status" value="2"/>
</dbReference>
<dbReference type="Ensembl" id="ENSDCDT00010066994.1">
    <property type="protein sequence ID" value="ENSDCDP00010056353.1"/>
    <property type="gene ID" value="ENSDCDG00010032140.1"/>
</dbReference>
<dbReference type="InterPro" id="IPR000010">
    <property type="entry name" value="Cystatin_dom"/>
</dbReference>
<dbReference type="GO" id="GO:0072562">
    <property type="term" value="C:blood microparticle"/>
    <property type="evidence" value="ECO:0007669"/>
    <property type="project" value="TreeGrafter"/>
</dbReference>
<evidence type="ECO:0000256" key="6">
    <source>
        <dbReference type="SAM" id="MobiDB-lite"/>
    </source>
</evidence>
<dbReference type="PANTHER" id="PTHR13814">
    <property type="entry name" value="FETUIN"/>
    <property type="match status" value="1"/>
</dbReference>
<evidence type="ECO:0000256" key="7">
    <source>
        <dbReference type="SAM" id="SignalP"/>
    </source>
</evidence>
<reference evidence="9" key="3">
    <citation type="submission" date="2025-09" db="UniProtKB">
        <authorList>
            <consortium name="Ensembl"/>
        </authorList>
    </citation>
    <scope>IDENTIFICATION</scope>
</reference>
<accession>A0AAY4EFV3</accession>
<dbReference type="GO" id="GO:0030195">
    <property type="term" value="P:negative regulation of blood coagulation"/>
    <property type="evidence" value="ECO:0007669"/>
    <property type="project" value="TreeGrafter"/>
</dbReference>